<comment type="caution">
    <text evidence="7">The sequence shown here is derived from an EMBL/GenBank/DDBJ whole genome shotgun (WGS) entry which is preliminary data.</text>
</comment>
<evidence type="ECO:0000256" key="6">
    <source>
        <dbReference type="RuleBase" id="RU003560"/>
    </source>
</evidence>
<dbReference type="FunFam" id="3.40.640.10:FF:000014">
    <property type="entry name" value="Adenosylmethionine-8-amino-7-oxononanoate aminotransferase, probable"/>
    <property type="match status" value="1"/>
</dbReference>
<dbReference type="Gene3D" id="3.40.640.10">
    <property type="entry name" value="Type I PLP-dependent aspartate aminotransferase-like (Major domain)"/>
    <property type="match status" value="1"/>
</dbReference>
<organism evidence="7 8">
    <name type="scientific">Ancylobacter mangrovi</name>
    <dbReference type="NCBI Taxonomy" id="2972472"/>
    <lineage>
        <taxon>Bacteria</taxon>
        <taxon>Pseudomonadati</taxon>
        <taxon>Pseudomonadota</taxon>
        <taxon>Alphaproteobacteria</taxon>
        <taxon>Hyphomicrobiales</taxon>
        <taxon>Xanthobacteraceae</taxon>
        <taxon>Ancylobacter</taxon>
    </lineage>
</organism>
<dbReference type="InterPro" id="IPR015421">
    <property type="entry name" value="PyrdxlP-dep_Trfase_major"/>
</dbReference>
<dbReference type="InterPro" id="IPR049704">
    <property type="entry name" value="Aminotrans_3_PPA_site"/>
</dbReference>
<keyword evidence="8" id="KW-1185">Reference proteome</keyword>
<dbReference type="NCBIfam" id="NF004767">
    <property type="entry name" value="PRK06105.1"/>
    <property type="match status" value="1"/>
</dbReference>
<gene>
    <name evidence="7" type="ORF">NVS89_05660</name>
</gene>
<dbReference type="SUPFAM" id="SSF53383">
    <property type="entry name" value="PLP-dependent transferases"/>
    <property type="match status" value="1"/>
</dbReference>
<dbReference type="AlphaFoldDB" id="A0A9X2P9L4"/>
<evidence type="ECO:0000256" key="4">
    <source>
        <dbReference type="ARBA" id="ARBA00022679"/>
    </source>
</evidence>
<evidence type="ECO:0000256" key="5">
    <source>
        <dbReference type="ARBA" id="ARBA00022898"/>
    </source>
</evidence>
<dbReference type="GO" id="GO:0030170">
    <property type="term" value="F:pyridoxal phosphate binding"/>
    <property type="evidence" value="ECO:0007669"/>
    <property type="project" value="InterPro"/>
</dbReference>
<keyword evidence="5 6" id="KW-0663">Pyridoxal phosphate</keyword>
<comment type="similarity">
    <text evidence="2 6">Belongs to the class-III pyridoxal-phosphate-dependent aminotransferase family.</text>
</comment>
<keyword evidence="3 7" id="KW-0032">Aminotransferase</keyword>
<dbReference type="CDD" id="cd00610">
    <property type="entry name" value="OAT_like"/>
    <property type="match status" value="1"/>
</dbReference>
<dbReference type="PIRSF" id="PIRSF000521">
    <property type="entry name" value="Transaminase_4ab_Lys_Orn"/>
    <property type="match status" value="1"/>
</dbReference>
<dbReference type="PANTHER" id="PTHR43094">
    <property type="entry name" value="AMINOTRANSFERASE"/>
    <property type="match status" value="1"/>
</dbReference>
<evidence type="ECO:0000256" key="2">
    <source>
        <dbReference type="ARBA" id="ARBA00008954"/>
    </source>
</evidence>
<dbReference type="PANTHER" id="PTHR43094:SF1">
    <property type="entry name" value="AMINOTRANSFERASE CLASS-III"/>
    <property type="match status" value="1"/>
</dbReference>
<protein>
    <submittedName>
        <fullName evidence="7">Aminotransferase</fullName>
    </submittedName>
</protein>
<dbReference type="Pfam" id="PF00202">
    <property type="entry name" value="Aminotran_3"/>
    <property type="match status" value="1"/>
</dbReference>
<keyword evidence="4" id="KW-0808">Transferase</keyword>
<dbReference type="PROSITE" id="PS00600">
    <property type="entry name" value="AA_TRANSFER_CLASS_3"/>
    <property type="match status" value="1"/>
</dbReference>
<evidence type="ECO:0000313" key="8">
    <source>
        <dbReference type="Proteomes" id="UP001151088"/>
    </source>
</evidence>
<dbReference type="Proteomes" id="UP001151088">
    <property type="component" value="Unassembled WGS sequence"/>
</dbReference>
<dbReference type="InterPro" id="IPR005814">
    <property type="entry name" value="Aminotrans_3"/>
</dbReference>
<sequence>MKHFEANSPYARDIGAVVHPHTNLRVHLEKGPEIFTRGRGLFVYDEEGREFFDAAAGLWCASLGFGNERLARVAYDAMKNLGYYQIFRGASNGAAIELSERLLALAPCPMSKVLLQCSGSEANDTAVKLVWYFWNALDKPEKRKIISRKGSYHGSTTIDVCLTGKPEFHAGFGLPFPGFLHTDMPYYYRHHVDGESEEEFSQRLADNLERLILEEGPETIAAFWADPVVGGAGAVLPPKGYFEKVQAVLRKYDILFVADEVICGFGRTGNMWGSQTFSITPDIITCAKALSAAMQPISAVLINERIFEGMKIQSDRNGRFVHGYTYAGHPVAAAVALETLKIYDETDMIGHVKAMEPIFLGGLAALNDHPLVGDVAGCGLIAGIEVVADKKTREMFPASVGLPAKLEANALKHDLILRHVGNRLAFSPALIITEAEIHDLVGRVKASLDDTLAELG</sequence>
<evidence type="ECO:0000313" key="7">
    <source>
        <dbReference type="EMBL" id="MCS0494576.1"/>
    </source>
</evidence>
<reference evidence="7" key="1">
    <citation type="submission" date="2022-08" db="EMBL/GenBank/DDBJ databases">
        <authorList>
            <person name="Li F."/>
        </authorList>
    </citation>
    <scope>NUCLEOTIDE SEQUENCE</scope>
    <source>
        <strain evidence="7">MQZ15Z-1</strain>
    </source>
</reference>
<evidence type="ECO:0000256" key="1">
    <source>
        <dbReference type="ARBA" id="ARBA00001933"/>
    </source>
</evidence>
<dbReference type="Gene3D" id="3.90.1150.10">
    <property type="entry name" value="Aspartate Aminotransferase, domain 1"/>
    <property type="match status" value="1"/>
</dbReference>
<name>A0A9X2P9L4_9HYPH</name>
<dbReference type="GO" id="GO:0008483">
    <property type="term" value="F:transaminase activity"/>
    <property type="evidence" value="ECO:0007669"/>
    <property type="project" value="UniProtKB-KW"/>
</dbReference>
<dbReference type="InterPro" id="IPR015424">
    <property type="entry name" value="PyrdxlP-dep_Trfase"/>
</dbReference>
<dbReference type="InterPro" id="IPR015422">
    <property type="entry name" value="PyrdxlP-dep_Trfase_small"/>
</dbReference>
<evidence type="ECO:0000256" key="3">
    <source>
        <dbReference type="ARBA" id="ARBA00022576"/>
    </source>
</evidence>
<comment type="cofactor">
    <cofactor evidence="1">
        <name>pyridoxal 5'-phosphate</name>
        <dbReference type="ChEBI" id="CHEBI:597326"/>
    </cofactor>
</comment>
<dbReference type="RefSeq" id="WP_258731595.1">
    <property type="nucleotide sequence ID" value="NZ_JANTHZ010000002.1"/>
</dbReference>
<accession>A0A9X2P9L4</accession>
<proteinExistence type="inferred from homology"/>
<dbReference type="EMBL" id="JANTHZ010000002">
    <property type="protein sequence ID" value="MCS0494576.1"/>
    <property type="molecule type" value="Genomic_DNA"/>
</dbReference>